<protein>
    <submittedName>
        <fullName evidence="5">Uncharacterized protein LOC111022774</fullName>
    </submittedName>
</protein>
<keyword evidence="4" id="KW-1185">Reference proteome</keyword>
<dbReference type="InterPro" id="IPR004146">
    <property type="entry name" value="DC1"/>
</dbReference>
<keyword evidence="1" id="KW-0677">Repeat</keyword>
<evidence type="ECO:0000313" key="5">
    <source>
        <dbReference type="RefSeq" id="XP_022155753.1"/>
    </source>
</evidence>
<dbReference type="AlphaFoldDB" id="A0A6J1DNS3"/>
<dbReference type="Pfam" id="PF03107">
    <property type="entry name" value="C1_2"/>
    <property type="match status" value="2"/>
</dbReference>
<gene>
    <name evidence="5" type="primary">LOC111022774</name>
</gene>
<dbReference type="OrthoDB" id="1884766at2759"/>
<evidence type="ECO:0000259" key="3">
    <source>
        <dbReference type="Pfam" id="PF03107"/>
    </source>
</evidence>
<feature type="domain" description="DC1" evidence="3">
    <location>
        <begin position="148"/>
        <end position="191"/>
    </location>
</feature>
<reference evidence="5" key="1">
    <citation type="submission" date="2025-08" db="UniProtKB">
        <authorList>
            <consortium name="RefSeq"/>
        </authorList>
    </citation>
    <scope>IDENTIFICATION</scope>
    <source>
        <strain evidence="5">OHB3-1</strain>
    </source>
</reference>
<feature type="domain" description="DC1" evidence="3">
    <location>
        <begin position="249"/>
        <end position="297"/>
    </location>
</feature>
<dbReference type="PANTHER" id="PTHR32410:SF216">
    <property type="entry name" value="PHORBOL-ESTER_DAG-TYPE DOMAIN-CONTAINING PROTEIN"/>
    <property type="match status" value="1"/>
</dbReference>
<name>A0A6J1DNS3_MOMCH</name>
<accession>A0A6J1DNS3</accession>
<dbReference type="GeneID" id="111022774"/>
<feature type="region of interest" description="Disordered" evidence="2">
    <location>
        <begin position="11"/>
        <end position="80"/>
    </location>
</feature>
<dbReference type="InterPro" id="IPR046349">
    <property type="entry name" value="C1-like_sf"/>
</dbReference>
<dbReference type="SUPFAM" id="SSF57889">
    <property type="entry name" value="Cysteine-rich domain"/>
    <property type="match status" value="2"/>
</dbReference>
<proteinExistence type="predicted"/>
<dbReference type="InterPro" id="IPR053192">
    <property type="entry name" value="Vacuole_Formation_Reg"/>
</dbReference>
<organism evidence="4 5">
    <name type="scientific">Momordica charantia</name>
    <name type="common">Bitter gourd</name>
    <name type="synonym">Balsam pear</name>
    <dbReference type="NCBI Taxonomy" id="3673"/>
    <lineage>
        <taxon>Eukaryota</taxon>
        <taxon>Viridiplantae</taxon>
        <taxon>Streptophyta</taxon>
        <taxon>Embryophyta</taxon>
        <taxon>Tracheophyta</taxon>
        <taxon>Spermatophyta</taxon>
        <taxon>Magnoliopsida</taxon>
        <taxon>eudicotyledons</taxon>
        <taxon>Gunneridae</taxon>
        <taxon>Pentapetalae</taxon>
        <taxon>rosids</taxon>
        <taxon>fabids</taxon>
        <taxon>Cucurbitales</taxon>
        <taxon>Cucurbitaceae</taxon>
        <taxon>Momordiceae</taxon>
        <taxon>Momordica</taxon>
    </lineage>
</organism>
<dbReference type="KEGG" id="mcha:111022774"/>
<dbReference type="Proteomes" id="UP000504603">
    <property type="component" value="Unplaced"/>
</dbReference>
<evidence type="ECO:0000313" key="4">
    <source>
        <dbReference type="Proteomes" id="UP000504603"/>
    </source>
</evidence>
<dbReference type="PANTHER" id="PTHR32410">
    <property type="entry name" value="CYSTEINE/HISTIDINE-RICH C1 DOMAIN FAMILY PROTEIN"/>
    <property type="match status" value="1"/>
</dbReference>
<evidence type="ECO:0000256" key="2">
    <source>
        <dbReference type="SAM" id="MobiDB-lite"/>
    </source>
</evidence>
<feature type="compositionally biased region" description="Low complexity" evidence="2">
    <location>
        <begin position="35"/>
        <end position="51"/>
    </location>
</feature>
<evidence type="ECO:0000256" key="1">
    <source>
        <dbReference type="ARBA" id="ARBA00022737"/>
    </source>
</evidence>
<dbReference type="RefSeq" id="XP_022155753.1">
    <property type="nucleotide sequence ID" value="XM_022300061.1"/>
</dbReference>
<sequence>MAPTRLQLLRLQLPSPSIMRPLSSSDPHPLPSPTPSSLSHHQQPLLQLLLPNSHRPPLPLLRMRFPDRPPMRHRRPKSQRLTTDANWPVSTFQPSPSVDLHHKHTAKVVCLVCQLLITSGSIYFCSRSDSYFHQQCAELPREILNLVFHHHPLFLFPRPFVYNSLCDSCRNECVGFFYGCPLCNFNLHVACLSSFKHQHTFLNLRRVLSYDCQACGKSERGFPWFCNICHLSAHKKCADLPLVLQTSEHCHLLDLTFSLHQLGLNNCMCKTCGEEINKSYAAYVCRQCSYVAHLGCADSRRIEIFNERSVDANNDINLEGGILHFSHEHNLSLCSGGDRHCDGCMRYIQLSPNLMVARSATIFCIKNVQDCQHIRLACSIHIC</sequence>
<feature type="compositionally biased region" description="Low complexity" evidence="2">
    <location>
        <begin position="11"/>
        <end position="27"/>
    </location>
</feature>